<feature type="region of interest" description="Disordered" evidence="1">
    <location>
        <begin position="119"/>
        <end position="138"/>
    </location>
</feature>
<gene>
    <name evidence="2" type="ORF">GGX14DRAFT_410148</name>
</gene>
<name>A0AAD7E5K3_9AGAR</name>
<protein>
    <submittedName>
        <fullName evidence="2">Uncharacterized protein</fullName>
    </submittedName>
</protein>
<dbReference type="EMBL" id="JARJCW010000001">
    <property type="protein sequence ID" value="KAJ7230210.1"/>
    <property type="molecule type" value="Genomic_DNA"/>
</dbReference>
<sequence length="221" mass="24115">MRHSWTRPVHHDTRVHTQPSYAVIYCATHNLPFTNTNTSPYTSSTATTRIGRPATFAGSTSCECACALLGPALSCFGAASRLARGAQARHGQPSMTDTGAISPSARGISKACSCTSRLRAQSLDPEEPTPRTRAPTSTSMRAKVISVSWFNVMNERRDEGSTRSTRSNALLLRARTSDPLTHTADAWMGSVTAWVRRMENTSEPRAYSRAKTVRWLVCGPQ</sequence>
<dbReference type="AlphaFoldDB" id="A0AAD7E5K3"/>
<evidence type="ECO:0000313" key="2">
    <source>
        <dbReference type="EMBL" id="KAJ7230210.1"/>
    </source>
</evidence>
<proteinExistence type="predicted"/>
<organism evidence="2 3">
    <name type="scientific">Mycena pura</name>
    <dbReference type="NCBI Taxonomy" id="153505"/>
    <lineage>
        <taxon>Eukaryota</taxon>
        <taxon>Fungi</taxon>
        <taxon>Dikarya</taxon>
        <taxon>Basidiomycota</taxon>
        <taxon>Agaricomycotina</taxon>
        <taxon>Agaricomycetes</taxon>
        <taxon>Agaricomycetidae</taxon>
        <taxon>Agaricales</taxon>
        <taxon>Marasmiineae</taxon>
        <taxon>Mycenaceae</taxon>
        <taxon>Mycena</taxon>
    </lineage>
</organism>
<evidence type="ECO:0000256" key="1">
    <source>
        <dbReference type="SAM" id="MobiDB-lite"/>
    </source>
</evidence>
<accession>A0AAD7E5K3</accession>
<evidence type="ECO:0000313" key="3">
    <source>
        <dbReference type="Proteomes" id="UP001219525"/>
    </source>
</evidence>
<dbReference type="Proteomes" id="UP001219525">
    <property type="component" value="Unassembled WGS sequence"/>
</dbReference>
<comment type="caution">
    <text evidence="2">The sequence shown here is derived from an EMBL/GenBank/DDBJ whole genome shotgun (WGS) entry which is preliminary data.</text>
</comment>
<reference evidence="2" key="1">
    <citation type="submission" date="2023-03" db="EMBL/GenBank/DDBJ databases">
        <title>Massive genome expansion in bonnet fungi (Mycena s.s.) driven by repeated elements and novel gene families across ecological guilds.</title>
        <authorList>
            <consortium name="Lawrence Berkeley National Laboratory"/>
            <person name="Harder C.B."/>
            <person name="Miyauchi S."/>
            <person name="Viragh M."/>
            <person name="Kuo A."/>
            <person name="Thoen E."/>
            <person name="Andreopoulos B."/>
            <person name="Lu D."/>
            <person name="Skrede I."/>
            <person name="Drula E."/>
            <person name="Henrissat B."/>
            <person name="Morin E."/>
            <person name="Kohler A."/>
            <person name="Barry K."/>
            <person name="LaButti K."/>
            <person name="Morin E."/>
            <person name="Salamov A."/>
            <person name="Lipzen A."/>
            <person name="Mereny Z."/>
            <person name="Hegedus B."/>
            <person name="Baldrian P."/>
            <person name="Stursova M."/>
            <person name="Weitz H."/>
            <person name="Taylor A."/>
            <person name="Grigoriev I.V."/>
            <person name="Nagy L.G."/>
            <person name="Martin F."/>
            <person name="Kauserud H."/>
        </authorList>
    </citation>
    <scope>NUCLEOTIDE SEQUENCE</scope>
    <source>
        <strain evidence="2">9144</strain>
    </source>
</reference>
<keyword evidence="3" id="KW-1185">Reference proteome</keyword>